<evidence type="ECO:0000256" key="6">
    <source>
        <dbReference type="ARBA" id="ARBA00023170"/>
    </source>
</evidence>
<dbReference type="GO" id="GO:0016493">
    <property type="term" value="F:C-C chemokine receptor activity"/>
    <property type="evidence" value="ECO:0007669"/>
    <property type="project" value="TreeGrafter"/>
</dbReference>
<accession>A0A3P8RAS2</accession>
<comment type="subcellular location">
    <subcellularLocation>
        <location evidence="1">Membrane</location>
    </subcellularLocation>
</comment>
<dbReference type="InterPro" id="IPR050119">
    <property type="entry name" value="CCR1-9-like"/>
</dbReference>
<dbReference type="GO" id="GO:0006955">
    <property type="term" value="P:immune response"/>
    <property type="evidence" value="ECO:0007669"/>
    <property type="project" value="TreeGrafter"/>
</dbReference>
<dbReference type="GO" id="GO:0019722">
    <property type="term" value="P:calcium-mediated signaling"/>
    <property type="evidence" value="ECO:0007669"/>
    <property type="project" value="TreeGrafter"/>
</dbReference>
<evidence type="ECO:0000256" key="1">
    <source>
        <dbReference type="ARBA" id="ARBA00004370"/>
    </source>
</evidence>
<dbReference type="GeneID" id="113032267"/>
<dbReference type="STRING" id="8154.ENSACLP00000039096"/>
<keyword evidence="2 8" id="KW-0812">Transmembrane</keyword>
<dbReference type="Pfam" id="PF00001">
    <property type="entry name" value="7tm_1"/>
    <property type="match status" value="1"/>
</dbReference>
<evidence type="ECO:0000256" key="8">
    <source>
        <dbReference type="SAM" id="Phobius"/>
    </source>
</evidence>
<dbReference type="PROSITE" id="PS50262">
    <property type="entry name" value="G_PROTEIN_RECEP_F1_2"/>
    <property type="match status" value="1"/>
</dbReference>
<evidence type="ECO:0000313" key="10">
    <source>
        <dbReference type="Ensembl" id="ENSACLP00000039105.2"/>
    </source>
</evidence>
<keyword evidence="11" id="KW-1185">Reference proteome</keyword>
<evidence type="ECO:0000313" key="11">
    <source>
        <dbReference type="Proteomes" id="UP000265100"/>
    </source>
</evidence>
<dbReference type="GO" id="GO:0009897">
    <property type="term" value="C:external side of plasma membrane"/>
    <property type="evidence" value="ECO:0007669"/>
    <property type="project" value="TreeGrafter"/>
</dbReference>
<organism evidence="10 11">
    <name type="scientific">Astatotilapia calliptera</name>
    <name type="common">Eastern happy</name>
    <name type="synonym">Chromis callipterus</name>
    <dbReference type="NCBI Taxonomy" id="8154"/>
    <lineage>
        <taxon>Eukaryota</taxon>
        <taxon>Metazoa</taxon>
        <taxon>Chordata</taxon>
        <taxon>Craniata</taxon>
        <taxon>Vertebrata</taxon>
        <taxon>Euteleostomi</taxon>
        <taxon>Actinopterygii</taxon>
        <taxon>Neopterygii</taxon>
        <taxon>Teleostei</taxon>
        <taxon>Neoteleostei</taxon>
        <taxon>Acanthomorphata</taxon>
        <taxon>Ovalentaria</taxon>
        <taxon>Cichlomorphae</taxon>
        <taxon>Cichliformes</taxon>
        <taxon>Cichlidae</taxon>
        <taxon>African cichlids</taxon>
        <taxon>Pseudocrenilabrinae</taxon>
        <taxon>Haplochromini</taxon>
        <taxon>Astatotilapia</taxon>
    </lineage>
</organism>
<proteinExistence type="predicted"/>
<feature type="transmembrane region" description="Helical" evidence="8">
    <location>
        <begin position="246"/>
        <end position="264"/>
    </location>
</feature>
<feature type="transmembrane region" description="Helical" evidence="8">
    <location>
        <begin position="84"/>
        <end position="105"/>
    </location>
</feature>
<reference evidence="11" key="2">
    <citation type="submission" date="2023-03" db="EMBL/GenBank/DDBJ databases">
        <authorList>
            <consortium name="Wellcome Sanger Institute Data Sharing"/>
        </authorList>
    </citation>
    <scope>NUCLEOTIDE SEQUENCE [LARGE SCALE GENOMIC DNA]</scope>
</reference>
<dbReference type="AlphaFoldDB" id="A0A3P8RAS2"/>
<dbReference type="RefSeq" id="XP_026040860.1">
    <property type="nucleotide sequence ID" value="XM_026185075.1"/>
</dbReference>
<protein>
    <recommendedName>
        <fullName evidence="9">G-protein coupled receptors family 1 profile domain-containing protein</fullName>
    </recommendedName>
</protein>
<dbReference type="PRINTS" id="PR00237">
    <property type="entry name" value="GPCRRHODOPSN"/>
</dbReference>
<dbReference type="Proteomes" id="UP000265100">
    <property type="component" value="Chromosome 11"/>
</dbReference>
<keyword evidence="5 8" id="KW-0472">Membrane</keyword>
<feature type="transmembrane region" description="Helical" evidence="8">
    <location>
        <begin position="117"/>
        <end position="137"/>
    </location>
</feature>
<dbReference type="InterPro" id="IPR017452">
    <property type="entry name" value="GPCR_Rhodpsn_7TM"/>
</dbReference>
<dbReference type="Bgee" id="ENSACLG00000026394">
    <property type="expression patterns" value="Expressed in ovary and 2 other cell types or tissues"/>
</dbReference>
<dbReference type="Gene3D" id="1.20.1070.10">
    <property type="entry name" value="Rhodopsin 7-helix transmembrane proteins"/>
    <property type="match status" value="1"/>
</dbReference>
<keyword evidence="7" id="KW-0807">Transducer</keyword>
<reference evidence="10 11" key="1">
    <citation type="submission" date="2018-05" db="EMBL/GenBank/DDBJ databases">
        <authorList>
            <person name="Datahose"/>
        </authorList>
    </citation>
    <scope>NUCLEOTIDE SEQUENCE</scope>
</reference>
<dbReference type="InterPro" id="IPR000276">
    <property type="entry name" value="GPCR_Rhodpsn"/>
</dbReference>
<feature type="transmembrane region" description="Helical" evidence="8">
    <location>
        <begin position="285"/>
        <end position="306"/>
    </location>
</feature>
<keyword evidence="3 8" id="KW-1133">Transmembrane helix</keyword>
<evidence type="ECO:0000256" key="3">
    <source>
        <dbReference type="ARBA" id="ARBA00022989"/>
    </source>
</evidence>
<feature type="transmembrane region" description="Helical" evidence="8">
    <location>
        <begin position="149"/>
        <end position="172"/>
    </location>
</feature>
<reference evidence="10" key="3">
    <citation type="submission" date="2025-08" db="UniProtKB">
        <authorList>
            <consortium name="Ensembl"/>
        </authorList>
    </citation>
    <scope>IDENTIFICATION</scope>
</reference>
<evidence type="ECO:0000256" key="4">
    <source>
        <dbReference type="ARBA" id="ARBA00023040"/>
    </source>
</evidence>
<feature type="transmembrane region" description="Helical" evidence="8">
    <location>
        <begin position="193"/>
        <end position="217"/>
    </location>
</feature>
<reference evidence="10" key="4">
    <citation type="submission" date="2025-09" db="UniProtKB">
        <authorList>
            <consortium name="Ensembl"/>
        </authorList>
    </citation>
    <scope>IDENTIFICATION</scope>
</reference>
<dbReference type="GeneTree" id="ENSGT01050000244848"/>
<dbReference type="Ensembl" id="ENSACLT00000040034.2">
    <property type="protein sequence ID" value="ENSACLP00000039105.2"/>
    <property type="gene ID" value="ENSACLG00000026394.2"/>
</dbReference>
<evidence type="ECO:0000256" key="2">
    <source>
        <dbReference type="ARBA" id="ARBA00022692"/>
    </source>
</evidence>
<dbReference type="PANTHER" id="PTHR10489">
    <property type="entry name" value="CELL ADHESION MOLECULE"/>
    <property type="match status" value="1"/>
</dbReference>
<dbReference type="SUPFAM" id="SSF81321">
    <property type="entry name" value="Family A G protein-coupled receptor-like"/>
    <property type="match status" value="1"/>
</dbReference>
<evidence type="ECO:0000256" key="5">
    <source>
        <dbReference type="ARBA" id="ARBA00023136"/>
    </source>
</evidence>
<feature type="domain" description="G-protein coupled receptors family 1 profile" evidence="9">
    <location>
        <begin position="96"/>
        <end position="350"/>
    </location>
</feature>
<keyword evidence="4" id="KW-0297">G-protein coupled receptor</keyword>
<keyword evidence="6" id="KW-0675">Receptor</keyword>
<name>A0A3P8RAS2_ASTCA</name>
<dbReference type="GO" id="GO:0060326">
    <property type="term" value="P:cell chemotaxis"/>
    <property type="evidence" value="ECO:0007669"/>
    <property type="project" value="TreeGrafter"/>
</dbReference>
<dbReference type="GO" id="GO:0019957">
    <property type="term" value="F:C-C chemokine binding"/>
    <property type="evidence" value="ECO:0007669"/>
    <property type="project" value="TreeGrafter"/>
</dbReference>
<evidence type="ECO:0000259" key="9">
    <source>
        <dbReference type="PROSITE" id="PS50262"/>
    </source>
</evidence>
<sequence length="408" mass="46807">MRGFKVRVRIVCMIYMDMAQLHVETDGILKSDDYLEYGQNNTRDYDYDYDAANTVNNTTVFTVFNSTVDNVPVERGSEAVWVPALYAVVFFVGILGNIILLRVLVQKRRQWSLSDTFILHLSFMDILLLLMLPFWAAQTTQLCDSFWGIFSRVFGVVFKLNYYCGIFLLVCISLQNYLSVIRDIQLYSHGRHWLVHISCLLVWLISVLLTAPDWIFLVGKNNYTEVNTCVNIYPQSGTDWQLWSRLLHHIFGLVLPGLMLMIFCSHMLRRQCSCNGLPIPRNVTVILSLVVVFCLCWMPYNFILVLDTLQNRLRDPPNDSQEGSESSLKTLLTVTSALGCLHASLRPLLYLGLCGNFRQHLLAMLRCSKTEPKGSLWDLGVGQRQQPDHGQDQQEELERMMAVENLLA</sequence>
<evidence type="ECO:0000256" key="7">
    <source>
        <dbReference type="ARBA" id="ARBA00023224"/>
    </source>
</evidence>
<dbReference type="PANTHER" id="PTHR10489:SF671">
    <property type="entry name" value="C-X-C CHEMOKINE RECEPTOR TYPE 3"/>
    <property type="match status" value="1"/>
</dbReference>
<dbReference type="GO" id="GO:0007204">
    <property type="term" value="P:positive regulation of cytosolic calcium ion concentration"/>
    <property type="evidence" value="ECO:0007669"/>
    <property type="project" value="TreeGrafter"/>
</dbReference>